<feature type="compositionally biased region" description="Basic and acidic residues" evidence="5">
    <location>
        <begin position="138"/>
        <end position="147"/>
    </location>
</feature>
<keyword evidence="2" id="KW-0805">Transcription regulation</keyword>
<evidence type="ECO:0000256" key="4">
    <source>
        <dbReference type="ARBA" id="ARBA00023242"/>
    </source>
</evidence>
<sequence length="544" mass="58045">MDRPFAHHVQSSLTSVQRARLQRAPNVGSGLPGPDAPPWYCAGGALAGMYLKADVEEVQKPDMTRKVSSNLTRTGGGSRDARPLAPPPIVRVRLWECKENGDKIREVAMKAGAPIHGVQPGLLCNAVLFPYNHKYDTDPSIPPHDHPGPSPILPATAPPHPHLARESTPVPPTLPRRPNRELPDGLSMRHDLEGCRDKQCKIIQAFREDEGVQAAYFVFDDLKVKERGHFLLRYTVLWLDPAFKGPYETLGYTFGGVFAVFPSKKAPPVPHSTDLFMHLYRLNVVKHPKTSVTTRAKKRKRDTSPEPSDESESEDGDEDVQERRALSGEALLPSGSGMASGSGQASRRNASPPSPSDPPRLVPAYASHPNHPLPLPPPPPMPAHLRLPWAPAPAPFTFALQHPPHSPGSASASSSSASPPPGSTYASSPSAHYGPGPTSPVSLGPASPASCAPSPVMAVRYNAASSSHAPSSFIHGPNPPRSTSSVLYRGAPLTAAFASPSPPPAVSVHTARPSPTSSTSATAPPPSSYPPSRRRLPFDPVYDA</sequence>
<feature type="compositionally biased region" description="Low complexity" evidence="5">
    <location>
        <begin position="334"/>
        <end position="351"/>
    </location>
</feature>
<feature type="compositionally biased region" description="Pro residues" evidence="5">
    <location>
        <begin position="352"/>
        <end position="361"/>
    </location>
</feature>
<dbReference type="GO" id="GO:0005634">
    <property type="term" value="C:nucleus"/>
    <property type="evidence" value="ECO:0007669"/>
    <property type="project" value="UniProtKB-SubCell"/>
</dbReference>
<feature type="compositionally biased region" description="Pro residues" evidence="5">
    <location>
        <begin position="148"/>
        <end position="161"/>
    </location>
</feature>
<feature type="compositionally biased region" description="Pro residues" evidence="5">
    <location>
        <begin position="371"/>
        <end position="382"/>
    </location>
</feature>
<feature type="compositionally biased region" description="Low complexity" evidence="5">
    <location>
        <begin position="383"/>
        <end position="399"/>
    </location>
</feature>
<keyword evidence="4" id="KW-0539">Nucleus</keyword>
<feature type="region of interest" description="Disordered" evidence="5">
    <location>
        <begin position="66"/>
        <end position="85"/>
    </location>
</feature>
<comment type="subcellular location">
    <subcellularLocation>
        <location evidence="1">Nucleus</location>
    </subcellularLocation>
</comment>
<dbReference type="AlphaFoldDB" id="A0A165G2M1"/>
<dbReference type="InterPro" id="IPR038491">
    <property type="entry name" value="Velvet_dom_sf"/>
</dbReference>
<evidence type="ECO:0000259" key="6">
    <source>
        <dbReference type="PROSITE" id="PS51821"/>
    </source>
</evidence>
<reference evidence="7 8" key="1">
    <citation type="journal article" date="2016" name="Mol. Biol. Evol.">
        <title>Comparative Genomics of Early-Diverging Mushroom-Forming Fungi Provides Insights into the Origins of Lignocellulose Decay Capabilities.</title>
        <authorList>
            <person name="Nagy L.G."/>
            <person name="Riley R."/>
            <person name="Tritt A."/>
            <person name="Adam C."/>
            <person name="Daum C."/>
            <person name="Floudas D."/>
            <person name="Sun H."/>
            <person name="Yadav J.S."/>
            <person name="Pangilinan J."/>
            <person name="Larsson K.H."/>
            <person name="Matsuura K."/>
            <person name="Barry K."/>
            <person name="Labutti K."/>
            <person name="Kuo R."/>
            <person name="Ohm R.A."/>
            <person name="Bhattacharya S.S."/>
            <person name="Shirouzu T."/>
            <person name="Yoshinaga Y."/>
            <person name="Martin F.M."/>
            <person name="Grigoriev I.V."/>
            <person name="Hibbett D.S."/>
        </authorList>
    </citation>
    <scope>NUCLEOTIDE SEQUENCE [LARGE SCALE GENOMIC DNA]</scope>
    <source>
        <strain evidence="7 8">HHB12029</strain>
    </source>
</reference>
<evidence type="ECO:0000256" key="1">
    <source>
        <dbReference type="ARBA" id="ARBA00004123"/>
    </source>
</evidence>
<dbReference type="OrthoDB" id="5599552at2759"/>
<dbReference type="Gene3D" id="2.60.40.3960">
    <property type="entry name" value="Velvet domain"/>
    <property type="match status" value="1"/>
</dbReference>
<feature type="compositionally biased region" description="Basic residues" evidence="5">
    <location>
        <begin position="290"/>
        <end position="301"/>
    </location>
</feature>
<dbReference type="STRING" id="1314781.A0A165G2M1"/>
<keyword evidence="8" id="KW-1185">Reference proteome</keyword>
<evidence type="ECO:0000313" key="7">
    <source>
        <dbReference type="EMBL" id="KZV89891.1"/>
    </source>
</evidence>
<feature type="compositionally biased region" description="Low complexity" evidence="5">
    <location>
        <begin position="407"/>
        <end position="431"/>
    </location>
</feature>
<dbReference type="Pfam" id="PF11754">
    <property type="entry name" value="Velvet"/>
    <property type="match status" value="1"/>
</dbReference>
<evidence type="ECO:0000256" key="3">
    <source>
        <dbReference type="ARBA" id="ARBA00023163"/>
    </source>
</evidence>
<feature type="compositionally biased region" description="Acidic residues" evidence="5">
    <location>
        <begin position="307"/>
        <end position="320"/>
    </location>
</feature>
<feature type="region of interest" description="Disordered" evidence="5">
    <location>
        <begin position="138"/>
        <end position="190"/>
    </location>
</feature>
<dbReference type="PANTHER" id="PTHR33572">
    <property type="entry name" value="SPORE DEVELOPMENT REGULATOR VOSA"/>
    <property type="match status" value="1"/>
</dbReference>
<dbReference type="InParanoid" id="A0A165G2M1"/>
<name>A0A165G2M1_EXIGL</name>
<evidence type="ECO:0000256" key="2">
    <source>
        <dbReference type="ARBA" id="ARBA00023015"/>
    </source>
</evidence>
<dbReference type="InterPro" id="IPR037525">
    <property type="entry name" value="Velvet_dom"/>
</dbReference>
<dbReference type="PROSITE" id="PS51821">
    <property type="entry name" value="VELVET"/>
    <property type="match status" value="1"/>
</dbReference>
<accession>A0A165G2M1</accession>
<gene>
    <name evidence="7" type="ORF">EXIGLDRAFT_838213</name>
</gene>
<keyword evidence="3" id="KW-0804">Transcription</keyword>
<feature type="domain" description="Velvet" evidence="6">
    <location>
        <begin position="48"/>
        <end position="290"/>
    </location>
</feature>
<feature type="compositionally biased region" description="Basic and acidic residues" evidence="5">
    <location>
        <begin position="178"/>
        <end position="190"/>
    </location>
</feature>
<evidence type="ECO:0000256" key="5">
    <source>
        <dbReference type="SAM" id="MobiDB-lite"/>
    </source>
</evidence>
<dbReference type="PANTHER" id="PTHR33572:SF3">
    <property type="entry name" value="VELVET COMPLEX SUBUNIT B"/>
    <property type="match status" value="1"/>
</dbReference>
<protein>
    <recommendedName>
        <fullName evidence="6">Velvet domain-containing protein</fullName>
    </recommendedName>
</protein>
<dbReference type="Proteomes" id="UP000077266">
    <property type="component" value="Unassembled WGS sequence"/>
</dbReference>
<evidence type="ECO:0000313" key="8">
    <source>
        <dbReference type="Proteomes" id="UP000077266"/>
    </source>
</evidence>
<feature type="region of interest" description="Disordered" evidence="5">
    <location>
        <begin position="290"/>
        <end position="452"/>
    </location>
</feature>
<proteinExistence type="predicted"/>
<feature type="compositionally biased region" description="Low complexity" evidence="5">
    <location>
        <begin position="506"/>
        <end position="522"/>
    </location>
</feature>
<organism evidence="7 8">
    <name type="scientific">Exidia glandulosa HHB12029</name>
    <dbReference type="NCBI Taxonomy" id="1314781"/>
    <lineage>
        <taxon>Eukaryota</taxon>
        <taxon>Fungi</taxon>
        <taxon>Dikarya</taxon>
        <taxon>Basidiomycota</taxon>
        <taxon>Agaricomycotina</taxon>
        <taxon>Agaricomycetes</taxon>
        <taxon>Auriculariales</taxon>
        <taxon>Exidiaceae</taxon>
        <taxon>Exidia</taxon>
    </lineage>
</organism>
<dbReference type="InterPro" id="IPR021740">
    <property type="entry name" value="Velvet"/>
</dbReference>
<feature type="region of interest" description="Disordered" evidence="5">
    <location>
        <begin position="467"/>
        <end position="544"/>
    </location>
</feature>
<dbReference type="EMBL" id="KV426061">
    <property type="protein sequence ID" value="KZV89891.1"/>
    <property type="molecule type" value="Genomic_DNA"/>
</dbReference>